<dbReference type="InterPro" id="IPR032675">
    <property type="entry name" value="LRR_dom_sf"/>
</dbReference>
<evidence type="ECO:0000256" key="6">
    <source>
        <dbReference type="ARBA" id="ARBA00022737"/>
    </source>
</evidence>
<dbReference type="PANTHER" id="PTHR48003">
    <property type="entry name" value="OS07G0626500 PROTEIN"/>
    <property type="match status" value="1"/>
</dbReference>
<evidence type="ECO:0000256" key="10">
    <source>
        <dbReference type="ARBA" id="ARBA00023136"/>
    </source>
</evidence>
<name>A0AAD2ECR7_9LAMI</name>
<proteinExistence type="predicted"/>
<feature type="domain" description="Protein kinase" evidence="14">
    <location>
        <begin position="323"/>
        <end position="605"/>
    </location>
</feature>
<keyword evidence="3" id="KW-0433">Leucine-rich repeat</keyword>
<dbReference type="InterPro" id="IPR001611">
    <property type="entry name" value="Leu-rich_rpt"/>
</dbReference>
<dbReference type="PANTHER" id="PTHR48003:SF3">
    <property type="entry name" value="LEUCINE-RICH REPEAT PROTEIN KINASE FAMILY PROTEIN"/>
    <property type="match status" value="1"/>
</dbReference>
<keyword evidence="16" id="KW-1185">Reference proteome</keyword>
<dbReference type="InterPro" id="IPR000719">
    <property type="entry name" value="Prot_kinase_dom"/>
</dbReference>
<protein>
    <recommendedName>
        <fullName evidence="14">Protein kinase domain-containing protein</fullName>
    </recommendedName>
</protein>
<evidence type="ECO:0000313" key="16">
    <source>
        <dbReference type="Proteomes" id="UP000834106"/>
    </source>
</evidence>
<dbReference type="EMBL" id="OU503057">
    <property type="protein sequence ID" value="CAI9785814.1"/>
    <property type="molecule type" value="Genomic_DNA"/>
</dbReference>
<keyword evidence="2" id="KW-0597">Phosphoprotein</keyword>
<evidence type="ECO:0000259" key="14">
    <source>
        <dbReference type="PROSITE" id="PS50011"/>
    </source>
</evidence>
<dbReference type="GO" id="GO:0004672">
    <property type="term" value="F:protein kinase activity"/>
    <property type="evidence" value="ECO:0007669"/>
    <property type="project" value="InterPro"/>
</dbReference>
<dbReference type="SUPFAM" id="SSF56112">
    <property type="entry name" value="Protein kinase-like (PK-like)"/>
    <property type="match status" value="1"/>
</dbReference>
<dbReference type="InterPro" id="IPR001245">
    <property type="entry name" value="Ser-Thr/Tyr_kinase_cat_dom"/>
</dbReference>
<evidence type="ECO:0000256" key="4">
    <source>
        <dbReference type="ARBA" id="ARBA00022692"/>
    </source>
</evidence>
<keyword evidence="6" id="KW-0677">Repeat</keyword>
<evidence type="ECO:0000256" key="8">
    <source>
        <dbReference type="ARBA" id="ARBA00022840"/>
    </source>
</evidence>
<dbReference type="AlphaFoldDB" id="A0AAD2ECR7"/>
<organism evidence="15 16">
    <name type="scientific">Fraxinus pennsylvanica</name>
    <dbReference type="NCBI Taxonomy" id="56036"/>
    <lineage>
        <taxon>Eukaryota</taxon>
        <taxon>Viridiplantae</taxon>
        <taxon>Streptophyta</taxon>
        <taxon>Embryophyta</taxon>
        <taxon>Tracheophyta</taxon>
        <taxon>Spermatophyta</taxon>
        <taxon>Magnoliopsida</taxon>
        <taxon>eudicotyledons</taxon>
        <taxon>Gunneridae</taxon>
        <taxon>Pentapetalae</taxon>
        <taxon>asterids</taxon>
        <taxon>lamiids</taxon>
        <taxon>Lamiales</taxon>
        <taxon>Oleaceae</taxon>
        <taxon>Oleeae</taxon>
        <taxon>Fraxinus</taxon>
    </lineage>
</organism>
<keyword evidence="8" id="KW-0067">ATP-binding</keyword>
<feature type="region of interest" description="Disordered" evidence="12">
    <location>
        <begin position="228"/>
        <end position="287"/>
    </location>
</feature>
<evidence type="ECO:0000256" key="7">
    <source>
        <dbReference type="ARBA" id="ARBA00022741"/>
    </source>
</evidence>
<keyword evidence="9 13" id="KW-1133">Transmembrane helix</keyword>
<feature type="transmembrane region" description="Helical" evidence="13">
    <location>
        <begin position="197"/>
        <end position="218"/>
    </location>
</feature>
<dbReference type="GO" id="GO:0016020">
    <property type="term" value="C:membrane"/>
    <property type="evidence" value="ECO:0007669"/>
    <property type="project" value="UniProtKB-SubCell"/>
</dbReference>
<dbReference type="Gene3D" id="1.10.510.10">
    <property type="entry name" value="Transferase(Phosphotransferase) domain 1"/>
    <property type="match status" value="1"/>
</dbReference>
<dbReference type="SUPFAM" id="SSF52058">
    <property type="entry name" value="L domain-like"/>
    <property type="match status" value="1"/>
</dbReference>
<comment type="subcellular location">
    <subcellularLocation>
        <location evidence="1">Membrane</location>
        <topology evidence="1">Single-pass membrane protein</topology>
    </subcellularLocation>
</comment>
<accession>A0AAD2ECR7</accession>
<keyword evidence="4 13" id="KW-0812">Transmembrane</keyword>
<evidence type="ECO:0000256" key="9">
    <source>
        <dbReference type="ARBA" id="ARBA00022989"/>
    </source>
</evidence>
<keyword evidence="10 13" id="KW-0472">Membrane</keyword>
<dbReference type="Gene3D" id="3.30.200.20">
    <property type="entry name" value="Phosphorylase Kinase, domain 1"/>
    <property type="match status" value="1"/>
</dbReference>
<dbReference type="Proteomes" id="UP000834106">
    <property type="component" value="Chromosome 22"/>
</dbReference>
<keyword evidence="5" id="KW-0732">Signal</keyword>
<dbReference type="Gene3D" id="3.80.10.10">
    <property type="entry name" value="Ribonuclease Inhibitor"/>
    <property type="match status" value="1"/>
</dbReference>
<evidence type="ECO:0000256" key="11">
    <source>
        <dbReference type="ARBA" id="ARBA00023170"/>
    </source>
</evidence>
<evidence type="ECO:0000313" key="15">
    <source>
        <dbReference type="EMBL" id="CAI9785814.1"/>
    </source>
</evidence>
<dbReference type="Pfam" id="PF07714">
    <property type="entry name" value="PK_Tyr_Ser-Thr"/>
    <property type="match status" value="1"/>
</dbReference>
<keyword evidence="11" id="KW-0675">Receptor</keyword>
<dbReference type="GO" id="GO:0005524">
    <property type="term" value="F:ATP binding"/>
    <property type="evidence" value="ECO:0007669"/>
    <property type="project" value="UniProtKB-KW"/>
</dbReference>
<dbReference type="InterPro" id="IPR053059">
    <property type="entry name" value="Inactive_SerThr-Kinase_ABA"/>
</dbReference>
<sequence>MFTENISKIQSWGNYVDVIAVSSNALTGALLNQTTQFLRLTSLKISNNSLEGVLPPVLRTYPELKDIDFSLNQLNGSFLPSLFNSTKLTNINFSFNNFTGNFPPELGKFESMVHLDLSNNHLEGDIPDDLPGTVREFNVSYNNLSGVVPENLERFPDSAFHPGNFLLTHQNEASSPKIGPNISFGRHRSRMKSADRAALIACLVAAASVIALLTLMIYCRIHRARGEKATSKDSSVKNNLSSSQIESSSLPQAISSAIRGSKDQNLPESTSKSVLSSAGTSPSTIQHLSENPSALKVCSPDKLAGDLHLFDESLKFAAEELSSAPAEVIGMSCHGTLNKAVLDSGHVLAVKWLKEGIAKGRKEFAREAKKLGNIRHPNLVSLQGFYRGPQEHEKLIISNYINAPCLALYLHETDPRMLPPLSLHERIKIALDVARCLTYLHTKSAIPHGNLKTTNILIEIPNINALLNDYSLHRLLTSYGIAEQVLNAGALGYMPPEFTSTSKPCPSLKSDVYAFVVILLELLMGKNSAEIVRCEPEVMDLTEWVRLLAAGNRSIECFDQQIIETRNTERPLKILDTVLQIALKCILPAAERPDMKMVFEDLSSIG</sequence>
<evidence type="ECO:0000256" key="13">
    <source>
        <dbReference type="SAM" id="Phobius"/>
    </source>
</evidence>
<evidence type="ECO:0000256" key="3">
    <source>
        <dbReference type="ARBA" id="ARBA00022614"/>
    </source>
</evidence>
<evidence type="ECO:0000256" key="5">
    <source>
        <dbReference type="ARBA" id="ARBA00022729"/>
    </source>
</evidence>
<keyword evidence="7" id="KW-0547">Nucleotide-binding</keyword>
<evidence type="ECO:0000256" key="1">
    <source>
        <dbReference type="ARBA" id="ARBA00004167"/>
    </source>
</evidence>
<evidence type="ECO:0000256" key="12">
    <source>
        <dbReference type="SAM" id="MobiDB-lite"/>
    </source>
</evidence>
<gene>
    <name evidence="15" type="ORF">FPE_LOCUS33244</name>
</gene>
<dbReference type="FunFam" id="3.30.200.20:FF:000486">
    <property type="entry name" value="Leucine-rich repeat receptor-like protein kinase"/>
    <property type="match status" value="1"/>
</dbReference>
<dbReference type="PROSITE" id="PS50011">
    <property type="entry name" value="PROTEIN_KINASE_DOM"/>
    <property type="match status" value="1"/>
</dbReference>
<feature type="compositionally biased region" description="Polar residues" evidence="12">
    <location>
        <begin position="263"/>
        <end position="287"/>
    </location>
</feature>
<dbReference type="InterPro" id="IPR011009">
    <property type="entry name" value="Kinase-like_dom_sf"/>
</dbReference>
<reference evidence="15" key="1">
    <citation type="submission" date="2023-05" db="EMBL/GenBank/DDBJ databases">
        <authorList>
            <person name="Huff M."/>
        </authorList>
    </citation>
    <scope>NUCLEOTIDE SEQUENCE</scope>
</reference>
<dbReference type="Pfam" id="PF00560">
    <property type="entry name" value="LRR_1"/>
    <property type="match status" value="4"/>
</dbReference>
<evidence type="ECO:0000256" key="2">
    <source>
        <dbReference type="ARBA" id="ARBA00022553"/>
    </source>
</evidence>